<feature type="chain" id="PRO_5027716591" evidence="1">
    <location>
        <begin position="19"/>
        <end position="195"/>
    </location>
</feature>
<protein>
    <submittedName>
        <fullName evidence="2">Uncharacterized protein LOC108052160</fullName>
    </submittedName>
</protein>
<accession>A0A6P4FQX2</accession>
<dbReference type="GeneID" id="108052160"/>
<name>A0A6P4FQX2_DRORH</name>
<dbReference type="PANTHER" id="PTHR20898">
    <property type="entry name" value="DAEDALUS ON 3-RELATED-RELATED"/>
    <property type="match status" value="1"/>
</dbReference>
<reference evidence="2" key="1">
    <citation type="submission" date="2025-08" db="UniProtKB">
        <authorList>
            <consortium name="RefSeq"/>
        </authorList>
    </citation>
    <scope>IDENTIFICATION</scope>
</reference>
<dbReference type="OrthoDB" id="7834808at2759"/>
<evidence type="ECO:0000256" key="1">
    <source>
        <dbReference type="SAM" id="SignalP"/>
    </source>
</evidence>
<sequence>MNFVRLALFLALFQIVNGNATSSKSLWDDDEEEQSKKPIFRIHHINIFGDSRYMKALSYIDESRTQFGLTVSLREELGSNFLTFNIKLRARPAGRMIFVTLFQLRDLDLCGFFAEFSGNPLIKHFLQSEMQLSDIIACPVRVGNYTLKNMSAKDVYPPILQNGTYKFFVEVIEATSEKVFALQVTTEIHVPSAPE</sequence>
<gene>
    <name evidence="2" type="primary">LOC108052160</name>
</gene>
<proteinExistence type="predicted"/>
<evidence type="ECO:0000313" key="2">
    <source>
        <dbReference type="RefSeq" id="XP_016989983.1"/>
    </source>
</evidence>
<dbReference type="SMART" id="SM00697">
    <property type="entry name" value="DM8"/>
    <property type="match status" value="1"/>
</dbReference>
<dbReference type="PANTHER" id="PTHR20898:SF0">
    <property type="entry name" value="DAEDALUS ON 3-RELATED"/>
    <property type="match status" value="1"/>
</dbReference>
<dbReference type="RefSeq" id="XP_016989983.2">
    <property type="nucleotide sequence ID" value="XM_017134494.2"/>
</dbReference>
<dbReference type="RefSeq" id="XP_016989983.1">
    <property type="nucleotide sequence ID" value="XM_017134494.1"/>
</dbReference>
<dbReference type="InterPro" id="IPR010512">
    <property type="entry name" value="DUF1091"/>
</dbReference>
<dbReference type="Pfam" id="PF06477">
    <property type="entry name" value="DUF1091"/>
    <property type="match status" value="1"/>
</dbReference>
<keyword evidence="1" id="KW-0732">Signal</keyword>
<organism evidence="2">
    <name type="scientific">Drosophila rhopaloa</name>
    <name type="common">Fruit fly</name>
    <dbReference type="NCBI Taxonomy" id="1041015"/>
    <lineage>
        <taxon>Eukaryota</taxon>
        <taxon>Metazoa</taxon>
        <taxon>Ecdysozoa</taxon>
        <taxon>Arthropoda</taxon>
        <taxon>Hexapoda</taxon>
        <taxon>Insecta</taxon>
        <taxon>Pterygota</taxon>
        <taxon>Neoptera</taxon>
        <taxon>Endopterygota</taxon>
        <taxon>Diptera</taxon>
        <taxon>Brachycera</taxon>
        <taxon>Muscomorpha</taxon>
        <taxon>Ephydroidea</taxon>
        <taxon>Drosophilidae</taxon>
        <taxon>Drosophila</taxon>
        <taxon>Sophophora</taxon>
    </lineage>
</organism>
<dbReference type="AlphaFoldDB" id="A0A6P4FQX2"/>
<feature type="signal peptide" evidence="1">
    <location>
        <begin position="1"/>
        <end position="18"/>
    </location>
</feature>